<dbReference type="EMBL" id="KE123607">
    <property type="protein sequence ID" value="EUR73339.1"/>
    <property type="molecule type" value="Genomic_DNA"/>
</dbReference>
<dbReference type="Proteomes" id="UP000030688">
    <property type="component" value="Unassembled WGS sequence"/>
</dbReference>
<evidence type="ECO:0000256" key="2">
    <source>
        <dbReference type="SAM" id="Phobius"/>
    </source>
</evidence>
<sequence>MAVEMNTPVSKKGVSSTAYSIYFSVFLKRLKSYVSDRISSIKNATDYEKPCRDLNYEIDEVKDLFCTGDFLNIPRNVRLASWNKNIEDHLKATMVSDSNQKCKRSYPFYPRIQRYRRKLLADYCEERDKRRDVLNSSNDKDKCLEFNEWVIMNDNAITDSFNNNITEGDRNKGAYTINDNCSLRKPHLLFPLLECHEEKKKEEDPEIVEDGDGKKPEDSKNIVKSIHGPSFGTTYNYSPRQLEYGNNAFFLPRSNSDKLNLYFDSPIFGTSEITGTEEGFRNIFHVDIDITPTDVQVPFGNSSPVSIPTSEVTIVGNTPMKITPYLMFVPVGLLIVFISTILNIMNTKKQMIPVKVKEKIKVRSKVPSAEHIRIEELEKLRQGIRETKIEKLKKKIHVPTKIDIIEEPYKIKLLERKKWLWKTIIEIHMLILEEQRKAEWEFNKGDFLNICIDEFSNQEKKTDTNIITSDLLFDEPEVIETIRMVNKQSDIWYRWVERHAHMLEKWKEEEWFLRLKESWKDEEEEYMKRAYKELLTSLRGDKYHMSQRQKIIWRKWIAKHPFRVREFVIDKWFNQLFEELEKEGIISDEAIRNFLSQHKEAYDEEKIEAFIKYKKKLLVVILWIKIYMSMLEEYVKEEDIESE</sequence>
<reference evidence="4" key="1">
    <citation type="submission" date="2007-11" db="EMBL/GenBank/DDBJ databases">
        <authorList>
            <consortium name="The Broad Institute Genome Sequencing Platform"/>
            <person name="Volkman S.K."/>
            <person name="Daily J.P."/>
            <person name="Sarr O."/>
            <person name="Ndiaye D."/>
            <person name="Ndir O."/>
            <person name="Mboup S."/>
            <person name="Lukens A."/>
            <person name="Stange-Thomann N."/>
            <person name="Mauceli E."/>
            <person name="Gnerre S."/>
            <person name="Jaffe D."/>
            <person name="Zainoun J."/>
            <person name="Wiegand R.C."/>
            <person name="Birren B."/>
            <person name="Galagan J."/>
            <person name="Lander E."/>
            <person name="Wirth D.F."/>
        </authorList>
    </citation>
    <scope>NUCLEOTIDE SEQUENCE [LARGE SCALE GENOMIC DNA]</scope>
    <source>
        <strain evidence="4">7G8</strain>
    </source>
</reference>
<feature type="transmembrane region" description="Helical" evidence="2">
    <location>
        <begin position="325"/>
        <end position="345"/>
    </location>
</feature>
<name>W7F9W8_PLAF8</name>
<feature type="region of interest" description="Disordered" evidence="1">
    <location>
        <begin position="201"/>
        <end position="225"/>
    </location>
</feature>
<dbReference type="AlphaFoldDB" id="W7F9W8"/>
<organism evidence="3 4">
    <name type="scientific">Plasmodium falciparum (isolate 7G8)</name>
    <dbReference type="NCBI Taxonomy" id="57266"/>
    <lineage>
        <taxon>Eukaryota</taxon>
        <taxon>Sar</taxon>
        <taxon>Alveolata</taxon>
        <taxon>Apicomplexa</taxon>
        <taxon>Aconoidasida</taxon>
        <taxon>Haemosporida</taxon>
        <taxon>Plasmodiidae</taxon>
        <taxon>Plasmodium</taxon>
        <taxon>Plasmodium (Laverania)</taxon>
    </lineage>
</organism>
<evidence type="ECO:0000313" key="4">
    <source>
        <dbReference type="Proteomes" id="UP000030688"/>
    </source>
</evidence>
<evidence type="ECO:0000256" key="1">
    <source>
        <dbReference type="SAM" id="MobiDB-lite"/>
    </source>
</evidence>
<proteinExistence type="predicted"/>
<keyword evidence="2" id="KW-0472">Membrane</keyword>
<feature type="compositionally biased region" description="Basic and acidic residues" evidence="1">
    <location>
        <begin position="211"/>
        <end position="221"/>
    </location>
</feature>
<evidence type="ECO:0000313" key="3">
    <source>
        <dbReference type="EMBL" id="EUR73339.1"/>
    </source>
</evidence>
<protein>
    <submittedName>
        <fullName evidence="3">Uncharacterized protein</fullName>
    </submittedName>
</protein>
<reference evidence="3 4" key="2">
    <citation type="submission" date="2013-02" db="EMBL/GenBank/DDBJ databases">
        <title>The Genome Sequence of Plasmodium falciparum 7G8.</title>
        <authorList>
            <consortium name="The Broad Institute Genome Sequencing Platform"/>
            <consortium name="The Broad Institute Genome Sequencing Center for Infectious Disease"/>
            <person name="Neafsey D."/>
            <person name="Cheeseman I."/>
            <person name="Volkman S."/>
            <person name="Adams J."/>
            <person name="Walker B."/>
            <person name="Young S.K."/>
            <person name="Zeng Q."/>
            <person name="Gargeya S."/>
            <person name="Fitzgerald M."/>
            <person name="Haas B."/>
            <person name="Abouelleil A."/>
            <person name="Alvarado L."/>
            <person name="Arachchi H.M."/>
            <person name="Berlin A.M."/>
            <person name="Chapman S.B."/>
            <person name="Dewar J."/>
            <person name="Goldberg J."/>
            <person name="Griggs A."/>
            <person name="Gujja S."/>
            <person name="Hansen M."/>
            <person name="Howarth C."/>
            <person name="Imamovic A."/>
            <person name="Larimer J."/>
            <person name="McCowan C."/>
            <person name="Murphy C."/>
            <person name="Neiman D."/>
            <person name="Pearson M."/>
            <person name="Priest M."/>
            <person name="Roberts A."/>
            <person name="Saif S."/>
            <person name="Shea T."/>
            <person name="Sisk P."/>
            <person name="Sykes S."/>
            <person name="Wortman J."/>
            <person name="Nusbaum C."/>
            <person name="Birren B."/>
        </authorList>
    </citation>
    <scope>NUCLEOTIDE SEQUENCE [LARGE SCALE GENOMIC DNA]</scope>
    <source>
        <strain evidence="3 4">7G8</strain>
    </source>
</reference>
<accession>W7F9W8</accession>
<gene>
    <name evidence="3" type="ORF">PFBG_01953</name>
</gene>
<keyword evidence="2" id="KW-0812">Transmembrane</keyword>
<keyword evidence="2" id="KW-1133">Transmembrane helix</keyword>
<feature type="non-terminal residue" evidence="3">
    <location>
        <position position="643"/>
    </location>
</feature>